<gene>
    <name evidence="4" type="ORF">SAMN05216180_0672</name>
</gene>
<reference evidence="4 5" key="1">
    <citation type="submission" date="2016-10" db="EMBL/GenBank/DDBJ databases">
        <authorList>
            <person name="de Groot N.N."/>
        </authorList>
    </citation>
    <scope>NUCLEOTIDE SEQUENCE [LARGE SCALE GENOMIC DNA]</scope>
    <source>
        <strain evidence="4 5">CGMCC 1.5070</strain>
    </source>
</reference>
<dbReference type="GO" id="GO:0046872">
    <property type="term" value="F:metal ion binding"/>
    <property type="evidence" value="ECO:0007669"/>
    <property type="project" value="InterPro"/>
</dbReference>
<dbReference type="FunFam" id="1.20.1090.10:FF:000001">
    <property type="entry name" value="Aldehyde-alcohol dehydrogenase"/>
    <property type="match status" value="1"/>
</dbReference>
<dbReference type="AlphaFoldDB" id="A0A1H7ZHF2"/>
<evidence type="ECO:0000259" key="3">
    <source>
        <dbReference type="Pfam" id="PF25137"/>
    </source>
</evidence>
<dbReference type="Proteomes" id="UP000199158">
    <property type="component" value="Unassembled WGS sequence"/>
</dbReference>
<dbReference type="InterPro" id="IPR018211">
    <property type="entry name" value="ADH_Fe_CS"/>
</dbReference>
<dbReference type="Pfam" id="PF00465">
    <property type="entry name" value="Fe-ADH"/>
    <property type="match status" value="1"/>
</dbReference>
<feature type="domain" description="Fe-containing alcohol dehydrogenase-like C-terminal" evidence="3">
    <location>
        <begin position="170"/>
        <end position="374"/>
    </location>
</feature>
<dbReference type="InterPro" id="IPR039697">
    <property type="entry name" value="Alcohol_dehydrogenase_Fe"/>
</dbReference>
<proteinExistence type="predicted"/>
<dbReference type="Gene3D" id="1.20.1090.10">
    <property type="entry name" value="Dehydroquinate synthase-like - alpha domain"/>
    <property type="match status" value="1"/>
</dbReference>
<evidence type="ECO:0000259" key="2">
    <source>
        <dbReference type="Pfam" id="PF00465"/>
    </source>
</evidence>
<protein>
    <submittedName>
        <fullName evidence="4">Alcohol dehydrogenase, class IV</fullName>
    </submittedName>
</protein>
<evidence type="ECO:0000313" key="4">
    <source>
        <dbReference type="EMBL" id="SEM57725.1"/>
    </source>
</evidence>
<evidence type="ECO:0000313" key="5">
    <source>
        <dbReference type="Proteomes" id="UP000199158"/>
    </source>
</evidence>
<dbReference type="CDD" id="cd08180">
    <property type="entry name" value="PDD"/>
    <property type="match status" value="1"/>
</dbReference>
<dbReference type="PANTHER" id="PTHR11496:SF83">
    <property type="entry name" value="HYDROXYACID-OXOACID TRANSHYDROGENASE, MITOCHONDRIAL"/>
    <property type="match status" value="1"/>
</dbReference>
<dbReference type="PANTHER" id="PTHR11496">
    <property type="entry name" value="ALCOHOL DEHYDROGENASE"/>
    <property type="match status" value="1"/>
</dbReference>
<keyword evidence="1" id="KW-0560">Oxidoreductase</keyword>
<feature type="domain" description="Alcohol dehydrogenase iron-type/glycerol dehydrogenase GldA" evidence="2">
    <location>
        <begin position="7"/>
        <end position="158"/>
    </location>
</feature>
<dbReference type="OrthoDB" id="9804734at2"/>
<dbReference type="SUPFAM" id="SSF56796">
    <property type="entry name" value="Dehydroquinate synthase-like"/>
    <property type="match status" value="1"/>
</dbReference>
<dbReference type="RefSeq" id="WP_092751616.1">
    <property type="nucleotide sequence ID" value="NZ_FOCG01000001.1"/>
</dbReference>
<dbReference type="InterPro" id="IPR001670">
    <property type="entry name" value="ADH_Fe/GldA"/>
</dbReference>
<dbReference type="EMBL" id="FOCG01000001">
    <property type="protein sequence ID" value="SEM57725.1"/>
    <property type="molecule type" value="Genomic_DNA"/>
</dbReference>
<name>A0A1H7ZHF2_9FIRM</name>
<sequence>MNIFNAPTKIYMGAQDLSSVLKGSKRVFIVTDSFMAESGKVDYILNQLYRMGSEFHIFSRVTPDPDISIITKGVEEITEFKPDSVVAFGGGSPIDAAKAIVFFAGKVYDLRDCPFIAIPTTSGTGSEVTCFAVISDKEKQIKYPLLDDALLPDAAILDANLILSVPPNVTADTGIDVLTHAIEAYLSTAATDFSDAVAEKSIKLVQKHLLTAYNEPDNFEARQGMHNASCLAGMAFSNASLGLNHSMAHALGAQAKLPHGRANAILLPYVMSFNAGCTADALTPSAVRYAEIARILGMEAKSTRQSALNLIHTVRRFVKKLHLPSTIEAAGVSAEEFEKIVHSMAESALSDRCTATNPVECSVESIEKVYRKAFLGKLP</sequence>
<keyword evidence="5" id="KW-1185">Reference proteome</keyword>
<dbReference type="STRING" id="474960.SAMN05216180_0672"/>
<accession>A0A1H7ZHF2</accession>
<dbReference type="InterPro" id="IPR056798">
    <property type="entry name" value="ADH_Fe_C"/>
</dbReference>
<dbReference type="FunFam" id="3.40.50.1970:FF:000003">
    <property type="entry name" value="Alcohol dehydrogenase, iron-containing"/>
    <property type="match status" value="1"/>
</dbReference>
<dbReference type="Pfam" id="PF25137">
    <property type="entry name" value="ADH_Fe_C"/>
    <property type="match status" value="1"/>
</dbReference>
<dbReference type="Gene3D" id="3.40.50.1970">
    <property type="match status" value="1"/>
</dbReference>
<dbReference type="PROSITE" id="PS00913">
    <property type="entry name" value="ADH_IRON_1"/>
    <property type="match status" value="1"/>
</dbReference>
<organism evidence="4 5">
    <name type="scientific">Hydrogenoanaerobacterium saccharovorans</name>
    <dbReference type="NCBI Taxonomy" id="474960"/>
    <lineage>
        <taxon>Bacteria</taxon>
        <taxon>Bacillati</taxon>
        <taxon>Bacillota</taxon>
        <taxon>Clostridia</taxon>
        <taxon>Eubacteriales</taxon>
        <taxon>Oscillospiraceae</taxon>
        <taxon>Hydrogenoanaerobacterium</taxon>
    </lineage>
</organism>
<dbReference type="GO" id="GO:0004022">
    <property type="term" value="F:alcohol dehydrogenase (NAD+) activity"/>
    <property type="evidence" value="ECO:0007669"/>
    <property type="project" value="TreeGrafter"/>
</dbReference>
<evidence type="ECO:0000256" key="1">
    <source>
        <dbReference type="ARBA" id="ARBA00023002"/>
    </source>
</evidence>